<evidence type="ECO:0000256" key="4">
    <source>
        <dbReference type="RuleBase" id="RU004413"/>
    </source>
</evidence>
<name>A0A345UBI3_9FLOR</name>
<keyword evidence="2 4" id="KW-0689">Ribosomal protein</keyword>
<keyword evidence="3 4" id="KW-0687">Ribonucleoprotein</keyword>
<dbReference type="CDD" id="cd01433">
    <property type="entry name" value="Ribosomal_L16_L10e"/>
    <property type="match status" value="1"/>
</dbReference>
<dbReference type="Pfam" id="PF00252">
    <property type="entry name" value="Ribosomal_L16"/>
    <property type="match status" value="1"/>
</dbReference>
<evidence type="ECO:0000256" key="1">
    <source>
        <dbReference type="ARBA" id="ARBA00008931"/>
    </source>
</evidence>
<dbReference type="InterPro" id="IPR020798">
    <property type="entry name" value="Ribosomal_uL16_CS"/>
</dbReference>
<dbReference type="GeneID" id="37624591"/>
<organism evidence="5">
    <name type="scientific">Gracilariopsis longissima</name>
    <dbReference type="NCBI Taxonomy" id="172976"/>
    <lineage>
        <taxon>Eukaryota</taxon>
        <taxon>Rhodophyta</taxon>
        <taxon>Florideophyceae</taxon>
        <taxon>Rhodymeniophycidae</taxon>
        <taxon>Gracilariales</taxon>
        <taxon>Gracilariaceae</taxon>
        <taxon>Gracilariopsis</taxon>
    </lineage>
</organism>
<geneLocation type="mitochondrion" evidence="5"/>
<accession>A0A345UBI3</accession>
<comment type="similarity">
    <text evidence="1 4">Belongs to the universal ribosomal protein uL16 family.</text>
</comment>
<keyword evidence="5" id="KW-0496">Mitochondrion</keyword>
<dbReference type="Gene3D" id="3.90.1170.10">
    <property type="entry name" value="Ribosomal protein L10e/L16"/>
    <property type="match status" value="1"/>
</dbReference>
<reference evidence="5" key="1">
    <citation type="submission" date="2018-05" db="EMBL/GenBank/DDBJ databases">
        <title>Organellar genomes of Gracilariaceae.</title>
        <authorList>
            <person name="Iha C."/>
            <person name="Oliveira M.C."/>
        </authorList>
    </citation>
    <scope>NUCLEOTIDE SEQUENCE</scope>
</reference>
<gene>
    <name evidence="5" type="primary">rpl16</name>
</gene>
<dbReference type="EMBL" id="MH396023">
    <property type="protein sequence ID" value="AXI97819.1"/>
    <property type="molecule type" value="Genomic_DNA"/>
</dbReference>
<dbReference type="PRINTS" id="PR00060">
    <property type="entry name" value="RIBOSOMALL16"/>
</dbReference>
<dbReference type="GO" id="GO:0032543">
    <property type="term" value="P:mitochondrial translation"/>
    <property type="evidence" value="ECO:0007669"/>
    <property type="project" value="TreeGrafter"/>
</dbReference>
<dbReference type="InterPro" id="IPR000114">
    <property type="entry name" value="Ribosomal_uL16_bact-type"/>
</dbReference>
<dbReference type="InterPro" id="IPR036920">
    <property type="entry name" value="Ribosomal_uL16_sf"/>
</dbReference>
<dbReference type="GO" id="GO:0003735">
    <property type="term" value="F:structural constituent of ribosome"/>
    <property type="evidence" value="ECO:0007669"/>
    <property type="project" value="InterPro"/>
</dbReference>
<sequence>MIKENKTHNKYPLKYNQSNHILRYGRFGIKATSFGRLSETQFNALRWSILKKLKLLTNKKRKIRFWTLIIMNLTLTKLNLESRMGKGKGAIYTRASYIRPGMVIFEFDNITEQQMRNILHYISKKISLKILLVKKL</sequence>
<dbReference type="RefSeq" id="YP_009511892.1">
    <property type="nucleotide sequence ID" value="NC_039150.1"/>
</dbReference>
<dbReference type="GO" id="GO:0019843">
    <property type="term" value="F:rRNA binding"/>
    <property type="evidence" value="ECO:0007669"/>
    <property type="project" value="InterPro"/>
</dbReference>
<dbReference type="PROSITE" id="PS00701">
    <property type="entry name" value="RIBOSOMAL_L16_2"/>
    <property type="match status" value="1"/>
</dbReference>
<evidence type="ECO:0000256" key="3">
    <source>
        <dbReference type="ARBA" id="ARBA00023274"/>
    </source>
</evidence>
<protein>
    <submittedName>
        <fullName evidence="5">Ribosomal protein L16</fullName>
    </submittedName>
</protein>
<dbReference type="PANTHER" id="PTHR12220:SF13">
    <property type="entry name" value="LARGE RIBOSOMAL SUBUNIT PROTEIN UL16M"/>
    <property type="match status" value="1"/>
</dbReference>
<dbReference type="GO" id="GO:0005762">
    <property type="term" value="C:mitochondrial large ribosomal subunit"/>
    <property type="evidence" value="ECO:0007669"/>
    <property type="project" value="TreeGrafter"/>
</dbReference>
<dbReference type="InterPro" id="IPR016180">
    <property type="entry name" value="Ribosomal_uL16_dom"/>
</dbReference>
<dbReference type="PANTHER" id="PTHR12220">
    <property type="entry name" value="50S/60S RIBOSOMAL PROTEIN L16"/>
    <property type="match status" value="1"/>
</dbReference>
<dbReference type="AlphaFoldDB" id="A0A345UBI3"/>
<evidence type="ECO:0000313" key="5">
    <source>
        <dbReference type="EMBL" id="AXI97819.1"/>
    </source>
</evidence>
<dbReference type="SUPFAM" id="SSF54686">
    <property type="entry name" value="Ribosomal protein L16p/L10e"/>
    <property type="match status" value="1"/>
</dbReference>
<proteinExistence type="inferred from homology"/>
<evidence type="ECO:0000256" key="2">
    <source>
        <dbReference type="ARBA" id="ARBA00022980"/>
    </source>
</evidence>
<dbReference type="InterPro" id="IPR047873">
    <property type="entry name" value="Ribosomal_uL16"/>
</dbReference>